<sequence>MKRCLKTLILALPAVCVAVWMTLALPANAQTTGSDGSLGVRQFPKTALRGMLVVKAPPEVSLNGKPDRLSPGARLRNLNNNFVTPGALVDQELLVNYTRDSMGQIYEVWMLSAEEAKEKRAGLPSRGFNFGFESSAAPQDNGKTPYDQLPRYKQ</sequence>
<comment type="caution">
    <text evidence="3">The sequence shown here is derived from an EMBL/GenBank/DDBJ whole genome shotgun (WGS) entry which is preliminary data.</text>
</comment>
<reference evidence="3" key="2">
    <citation type="submission" date="2020-09" db="EMBL/GenBank/DDBJ databases">
        <authorList>
            <person name="Sun Q."/>
            <person name="Zhou Y."/>
        </authorList>
    </citation>
    <scope>NUCLEOTIDE SEQUENCE</scope>
    <source>
        <strain evidence="3">CGMCC 1.15322</strain>
    </source>
</reference>
<reference evidence="3" key="1">
    <citation type="journal article" date="2014" name="Int. J. Syst. Evol. Microbiol.">
        <title>Complete genome sequence of Corynebacterium casei LMG S-19264T (=DSM 44701T), isolated from a smear-ripened cheese.</title>
        <authorList>
            <consortium name="US DOE Joint Genome Institute (JGI-PGF)"/>
            <person name="Walter F."/>
            <person name="Albersmeier A."/>
            <person name="Kalinowski J."/>
            <person name="Ruckert C."/>
        </authorList>
    </citation>
    <scope>NUCLEOTIDE SEQUENCE</scope>
    <source>
        <strain evidence="3">CGMCC 1.15322</strain>
    </source>
</reference>
<evidence type="ECO:0000256" key="1">
    <source>
        <dbReference type="SAM" id="MobiDB-lite"/>
    </source>
</evidence>
<feature type="region of interest" description="Disordered" evidence="1">
    <location>
        <begin position="128"/>
        <end position="154"/>
    </location>
</feature>
<feature type="signal peptide" evidence="2">
    <location>
        <begin position="1"/>
        <end position="29"/>
    </location>
</feature>
<dbReference type="EMBL" id="BMIG01000001">
    <property type="protein sequence ID" value="GGA84937.1"/>
    <property type="molecule type" value="Genomic_DNA"/>
</dbReference>
<keyword evidence="4" id="KW-1185">Reference proteome</keyword>
<protein>
    <submittedName>
        <fullName evidence="3">Uncharacterized protein</fullName>
    </submittedName>
</protein>
<feature type="chain" id="PRO_5036872659" evidence="2">
    <location>
        <begin position="30"/>
        <end position="154"/>
    </location>
</feature>
<dbReference type="Proteomes" id="UP000620596">
    <property type="component" value="Unassembled WGS sequence"/>
</dbReference>
<evidence type="ECO:0000313" key="4">
    <source>
        <dbReference type="Proteomes" id="UP000620596"/>
    </source>
</evidence>
<accession>A0A916S5A7</accession>
<evidence type="ECO:0000313" key="3">
    <source>
        <dbReference type="EMBL" id="GGA84937.1"/>
    </source>
</evidence>
<dbReference type="AlphaFoldDB" id="A0A916S5A7"/>
<organism evidence="3 4">
    <name type="scientific">Polaromonas eurypsychrophila</name>
    <dbReference type="NCBI Taxonomy" id="1614635"/>
    <lineage>
        <taxon>Bacteria</taxon>
        <taxon>Pseudomonadati</taxon>
        <taxon>Pseudomonadota</taxon>
        <taxon>Betaproteobacteria</taxon>
        <taxon>Burkholderiales</taxon>
        <taxon>Comamonadaceae</taxon>
        <taxon>Polaromonas</taxon>
    </lineage>
</organism>
<gene>
    <name evidence="3" type="ORF">GCM10011496_01830</name>
</gene>
<evidence type="ECO:0000256" key="2">
    <source>
        <dbReference type="SAM" id="SignalP"/>
    </source>
</evidence>
<name>A0A916S5A7_9BURK</name>
<dbReference type="RefSeq" id="WP_229676099.1">
    <property type="nucleotide sequence ID" value="NZ_BMIG01000001.1"/>
</dbReference>
<proteinExistence type="predicted"/>
<keyword evidence="2" id="KW-0732">Signal</keyword>